<comment type="caution">
    <text evidence="1">The sequence shown here is derived from an EMBL/GenBank/DDBJ whole genome shotgun (WGS) entry which is preliminary data.</text>
</comment>
<protein>
    <submittedName>
        <fullName evidence="1">Uncharacterized protein</fullName>
    </submittedName>
</protein>
<sequence length="41" mass="4722">RDVLLPTLMRSMTRCSMSLPCPTRIGGMTLEEDVHAYRARR</sequence>
<proteinExistence type="predicted"/>
<dbReference type="Proteomes" id="UP000265520">
    <property type="component" value="Unassembled WGS sequence"/>
</dbReference>
<dbReference type="EMBL" id="LXQA011006516">
    <property type="protein sequence ID" value="MCI80922.1"/>
    <property type="molecule type" value="Genomic_DNA"/>
</dbReference>
<name>A0A392V0J3_9FABA</name>
<evidence type="ECO:0000313" key="2">
    <source>
        <dbReference type="Proteomes" id="UP000265520"/>
    </source>
</evidence>
<keyword evidence="2" id="KW-1185">Reference proteome</keyword>
<accession>A0A392V0J3</accession>
<dbReference type="AlphaFoldDB" id="A0A392V0J3"/>
<evidence type="ECO:0000313" key="1">
    <source>
        <dbReference type="EMBL" id="MCI80922.1"/>
    </source>
</evidence>
<organism evidence="1 2">
    <name type="scientific">Trifolium medium</name>
    <dbReference type="NCBI Taxonomy" id="97028"/>
    <lineage>
        <taxon>Eukaryota</taxon>
        <taxon>Viridiplantae</taxon>
        <taxon>Streptophyta</taxon>
        <taxon>Embryophyta</taxon>
        <taxon>Tracheophyta</taxon>
        <taxon>Spermatophyta</taxon>
        <taxon>Magnoliopsida</taxon>
        <taxon>eudicotyledons</taxon>
        <taxon>Gunneridae</taxon>
        <taxon>Pentapetalae</taxon>
        <taxon>rosids</taxon>
        <taxon>fabids</taxon>
        <taxon>Fabales</taxon>
        <taxon>Fabaceae</taxon>
        <taxon>Papilionoideae</taxon>
        <taxon>50 kb inversion clade</taxon>
        <taxon>NPAAA clade</taxon>
        <taxon>Hologalegina</taxon>
        <taxon>IRL clade</taxon>
        <taxon>Trifolieae</taxon>
        <taxon>Trifolium</taxon>
    </lineage>
</organism>
<feature type="non-terminal residue" evidence="1">
    <location>
        <position position="1"/>
    </location>
</feature>
<reference evidence="1 2" key="1">
    <citation type="journal article" date="2018" name="Front. Plant Sci.">
        <title>Red Clover (Trifolium pratense) and Zigzag Clover (T. medium) - A Picture of Genomic Similarities and Differences.</title>
        <authorList>
            <person name="Dluhosova J."/>
            <person name="Istvanek J."/>
            <person name="Nedelnik J."/>
            <person name="Repkova J."/>
        </authorList>
    </citation>
    <scope>NUCLEOTIDE SEQUENCE [LARGE SCALE GENOMIC DNA]</scope>
    <source>
        <strain evidence="2">cv. 10/8</strain>
        <tissue evidence="1">Leaf</tissue>
    </source>
</reference>